<sequence>MGSTPMRGIARQYVGAVFAKGFATAASLFADGIVWHQSGASRFSGAHCGAAAIGVVAAAGGELESTGEPLVNGVLVSTPARFPVARRRGAQMGGVGPLRVEAAGSRRRLFTVDRWGWDVFWGGV</sequence>
<name>A0ABY5D6S8_9ACTN</name>
<organism evidence="1 2">
    <name type="scientific">Nocardiopsis exhalans</name>
    <dbReference type="NCBI Taxonomy" id="163604"/>
    <lineage>
        <taxon>Bacteria</taxon>
        <taxon>Bacillati</taxon>
        <taxon>Actinomycetota</taxon>
        <taxon>Actinomycetes</taxon>
        <taxon>Streptosporangiales</taxon>
        <taxon>Nocardiopsidaceae</taxon>
        <taxon>Nocardiopsis</taxon>
    </lineage>
</organism>
<evidence type="ECO:0000313" key="2">
    <source>
        <dbReference type="Proteomes" id="UP001055940"/>
    </source>
</evidence>
<dbReference type="InterPro" id="IPR032710">
    <property type="entry name" value="NTF2-like_dom_sf"/>
</dbReference>
<evidence type="ECO:0000313" key="1">
    <source>
        <dbReference type="EMBL" id="USY18793.1"/>
    </source>
</evidence>
<dbReference type="Proteomes" id="UP001055940">
    <property type="component" value="Chromosome"/>
</dbReference>
<dbReference type="SUPFAM" id="SSF54427">
    <property type="entry name" value="NTF2-like"/>
    <property type="match status" value="1"/>
</dbReference>
<accession>A0ABY5D6S8</accession>
<dbReference type="EMBL" id="CP099837">
    <property type="protein sequence ID" value="USY18793.1"/>
    <property type="molecule type" value="Genomic_DNA"/>
</dbReference>
<dbReference type="RefSeq" id="WP_254418106.1">
    <property type="nucleotide sequence ID" value="NZ_BAAAJB010000016.1"/>
</dbReference>
<dbReference type="Gene3D" id="3.10.450.50">
    <property type="match status" value="1"/>
</dbReference>
<keyword evidence="2" id="KW-1185">Reference proteome</keyword>
<protein>
    <submittedName>
        <fullName evidence="1">Nuclear transport factor 2 family protein</fullName>
    </submittedName>
</protein>
<reference evidence="1" key="1">
    <citation type="submission" date="2022-06" db="EMBL/GenBank/DDBJ databases">
        <authorList>
            <person name="Ping M."/>
        </authorList>
    </citation>
    <scope>NUCLEOTIDE SEQUENCE</scope>
    <source>
        <strain evidence="1">JCM11759T</strain>
    </source>
</reference>
<gene>
    <name evidence="1" type="ORF">NE857_26455</name>
</gene>
<proteinExistence type="predicted"/>